<dbReference type="InterPro" id="IPR006696">
    <property type="entry name" value="DUF423"/>
</dbReference>
<evidence type="ECO:0000313" key="8">
    <source>
        <dbReference type="Proteomes" id="UP000321291"/>
    </source>
</evidence>
<dbReference type="EMBL" id="CP042434">
    <property type="protein sequence ID" value="QEC71987.1"/>
    <property type="molecule type" value="Genomic_DNA"/>
</dbReference>
<dbReference type="PANTHER" id="PTHR43461">
    <property type="entry name" value="TRANSMEMBRANE PROTEIN 256"/>
    <property type="match status" value="1"/>
</dbReference>
<evidence type="ECO:0000256" key="1">
    <source>
        <dbReference type="ARBA" id="ARBA00004141"/>
    </source>
</evidence>
<keyword evidence="8" id="KW-1185">Reference proteome</keyword>
<dbReference type="RefSeq" id="WP_146781547.1">
    <property type="nucleotide sequence ID" value="NZ_CP042434.1"/>
</dbReference>
<keyword evidence="4 6" id="KW-1133">Transmembrane helix</keyword>
<feature type="transmembrane region" description="Helical" evidence="6">
    <location>
        <begin position="110"/>
        <end position="130"/>
    </location>
</feature>
<dbReference type="Pfam" id="PF04241">
    <property type="entry name" value="DUF423"/>
    <property type="match status" value="1"/>
</dbReference>
<feature type="transmembrane region" description="Helical" evidence="6">
    <location>
        <begin position="50"/>
        <end position="67"/>
    </location>
</feature>
<dbReference type="AlphaFoldDB" id="A0A5B8VKA9"/>
<evidence type="ECO:0000256" key="6">
    <source>
        <dbReference type="SAM" id="Phobius"/>
    </source>
</evidence>
<dbReference type="GO" id="GO:0005886">
    <property type="term" value="C:plasma membrane"/>
    <property type="evidence" value="ECO:0007669"/>
    <property type="project" value="TreeGrafter"/>
</dbReference>
<comment type="similarity">
    <text evidence="2">Belongs to the UPF0382 family.</text>
</comment>
<dbReference type="KEGG" id="agi:FSB73_10200"/>
<gene>
    <name evidence="7" type="ORF">FSB73_10200</name>
</gene>
<reference evidence="7 8" key="1">
    <citation type="journal article" date="2017" name="Int. J. Syst. Evol. Microbiol.">
        <title>Arachidicoccus ginsenosidivorans sp. nov., with ginsenoside-converting activity isolated from ginseng cultivating soil.</title>
        <authorList>
            <person name="Siddiqi M.Z."/>
            <person name="Aslam Z."/>
            <person name="Im W.T."/>
        </authorList>
    </citation>
    <scope>NUCLEOTIDE SEQUENCE [LARGE SCALE GENOMIC DNA]</scope>
    <source>
        <strain evidence="7 8">Gsoil 809</strain>
    </source>
</reference>
<feature type="transmembrane region" description="Helical" evidence="6">
    <location>
        <begin position="9"/>
        <end position="30"/>
    </location>
</feature>
<dbReference type="OrthoDB" id="9802121at2"/>
<keyword evidence="5 6" id="KW-0472">Membrane</keyword>
<evidence type="ECO:0000256" key="5">
    <source>
        <dbReference type="ARBA" id="ARBA00023136"/>
    </source>
</evidence>
<evidence type="ECO:0000256" key="3">
    <source>
        <dbReference type="ARBA" id="ARBA00022692"/>
    </source>
</evidence>
<accession>A0A5B8VKA9</accession>
<proteinExistence type="inferred from homology"/>
<keyword evidence="3 6" id="KW-0812">Transmembrane</keyword>
<comment type="subcellular location">
    <subcellularLocation>
        <location evidence="1">Membrane</location>
        <topology evidence="1">Multi-pass membrane protein</topology>
    </subcellularLocation>
</comment>
<evidence type="ECO:0000256" key="2">
    <source>
        <dbReference type="ARBA" id="ARBA00009694"/>
    </source>
</evidence>
<name>A0A5B8VKA9_9BACT</name>
<dbReference type="PANTHER" id="PTHR43461:SF1">
    <property type="entry name" value="TRANSMEMBRANE PROTEIN 256"/>
    <property type="match status" value="1"/>
</dbReference>
<sequence length="139" mass="14860">MNNYKINTCFIKIAALLGALGVILGAFGAHGLKSQVSAEALQVFEVGVRYQMYHVFALALTGILFMSGNNNRLKWAGRLFIAGIILFSGSLYALTFAMGAANPALLKLGIITPFGGVCFIAAWILLAASFGKTQKQELK</sequence>
<feature type="transmembrane region" description="Helical" evidence="6">
    <location>
        <begin position="79"/>
        <end position="98"/>
    </location>
</feature>
<organism evidence="7 8">
    <name type="scientific">Arachidicoccus ginsenosidivorans</name>
    <dbReference type="NCBI Taxonomy" id="496057"/>
    <lineage>
        <taxon>Bacteria</taxon>
        <taxon>Pseudomonadati</taxon>
        <taxon>Bacteroidota</taxon>
        <taxon>Chitinophagia</taxon>
        <taxon>Chitinophagales</taxon>
        <taxon>Chitinophagaceae</taxon>
        <taxon>Arachidicoccus</taxon>
    </lineage>
</organism>
<protein>
    <submittedName>
        <fullName evidence="7">DUF423 domain-containing protein</fullName>
    </submittedName>
</protein>
<evidence type="ECO:0000313" key="7">
    <source>
        <dbReference type="EMBL" id="QEC71987.1"/>
    </source>
</evidence>
<evidence type="ECO:0000256" key="4">
    <source>
        <dbReference type="ARBA" id="ARBA00022989"/>
    </source>
</evidence>
<dbReference type="Proteomes" id="UP000321291">
    <property type="component" value="Chromosome"/>
</dbReference>